<comment type="caution">
    <text evidence="3">The sequence shown here is derived from an EMBL/GenBank/DDBJ whole genome shotgun (WGS) entry which is preliminary data.</text>
</comment>
<evidence type="ECO:0000256" key="1">
    <source>
        <dbReference type="SAM" id="Phobius"/>
    </source>
</evidence>
<proteinExistence type="predicted"/>
<dbReference type="Pfam" id="PF20303">
    <property type="entry name" value="YLATT"/>
    <property type="match status" value="1"/>
</dbReference>
<dbReference type="SUPFAM" id="SSF46785">
    <property type="entry name" value="Winged helix' DNA-binding domain"/>
    <property type="match status" value="1"/>
</dbReference>
<reference evidence="3" key="1">
    <citation type="submission" date="2022-06" db="EMBL/GenBank/DDBJ databases">
        <title>Vallitalea longa sp. nov., an anaerobic bacterium isolated from marine sediment.</title>
        <authorList>
            <person name="Hirano S."/>
            <person name="Terahara T."/>
            <person name="Mori K."/>
            <person name="Hamada M."/>
            <person name="Matsumoto R."/>
            <person name="Kobayashi T."/>
        </authorList>
    </citation>
    <scope>NUCLEOTIDE SEQUENCE</scope>
    <source>
        <strain evidence="3">SH18-1</strain>
    </source>
</reference>
<gene>
    <name evidence="3" type="ORF">SH1V18_01580</name>
</gene>
<dbReference type="AlphaFoldDB" id="A0A9W6DDU5"/>
<keyword evidence="1" id="KW-0812">Transmembrane</keyword>
<organism evidence="3 4">
    <name type="scientific">Vallitalea longa</name>
    <dbReference type="NCBI Taxonomy" id="2936439"/>
    <lineage>
        <taxon>Bacteria</taxon>
        <taxon>Bacillati</taxon>
        <taxon>Bacillota</taxon>
        <taxon>Clostridia</taxon>
        <taxon>Lachnospirales</taxon>
        <taxon>Vallitaleaceae</taxon>
        <taxon>Vallitalea</taxon>
    </lineage>
</organism>
<sequence>MSYFFKIIIIILLVGIFGGIINYLLNGMKTEKKYVSIFDVELLKCIFVGMGASLLVPLFLNMISSDIIKQAETNDYMLLVFIGFCLIASISSKSFINSISEKILKELGDKVNKIEEDVKPIIQSSLEPDNDTRKNMKGTYDSLDNLEISILKSLENSKYVYRTINGIVKELQENNERIKSNIEKLINKGLIKYKSIKNKNMYYITVKGKECIAHEGIED</sequence>
<keyword evidence="1" id="KW-0472">Membrane</keyword>
<dbReference type="InterPro" id="IPR036390">
    <property type="entry name" value="WH_DNA-bd_sf"/>
</dbReference>
<protein>
    <recommendedName>
        <fullName evidence="2">YEATS-Like-Associating Three TM domain-containing protein</fullName>
    </recommendedName>
</protein>
<feature type="transmembrane region" description="Helical" evidence="1">
    <location>
        <begin position="6"/>
        <end position="25"/>
    </location>
</feature>
<dbReference type="RefSeq" id="WP_281811207.1">
    <property type="nucleotide sequence ID" value="NZ_BRLB01000001.1"/>
</dbReference>
<dbReference type="InterPro" id="IPR046890">
    <property type="entry name" value="YLATT"/>
</dbReference>
<evidence type="ECO:0000313" key="4">
    <source>
        <dbReference type="Proteomes" id="UP001144256"/>
    </source>
</evidence>
<dbReference type="Proteomes" id="UP001144256">
    <property type="component" value="Unassembled WGS sequence"/>
</dbReference>
<keyword evidence="1" id="KW-1133">Transmembrane helix</keyword>
<evidence type="ECO:0000313" key="3">
    <source>
        <dbReference type="EMBL" id="GKX27678.1"/>
    </source>
</evidence>
<evidence type="ECO:0000259" key="2">
    <source>
        <dbReference type="Pfam" id="PF20303"/>
    </source>
</evidence>
<name>A0A9W6DDU5_9FIRM</name>
<dbReference type="EMBL" id="BRLB01000001">
    <property type="protein sequence ID" value="GKX27678.1"/>
    <property type="molecule type" value="Genomic_DNA"/>
</dbReference>
<feature type="transmembrane region" description="Helical" evidence="1">
    <location>
        <begin position="45"/>
        <end position="64"/>
    </location>
</feature>
<feature type="transmembrane region" description="Helical" evidence="1">
    <location>
        <begin position="76"/>
        <end position="96"/>
    </location>
</feature>
<keyword evidence="4" id="KW-1185">Reference proteome</keyword>
<feature type="domain" description="YEATS-Like-Associating Three TM" evidence="2">
    <location>
        <begin position="4"/>
        <end position="110"/>
    </location>
</feature>
<accession>A0A9W6DDU5</accession>